<dbReference type="GO" id="GO:0055085">
    <property type="term" value="P:transmembrane transport"/>
    <property type="evidence" value="ECO:0007669"/>
    <property type="project" value="InterPro"/>
</dbReference>
<feature type="transmembrane region" description="Helical" evidence="13">
    <location>
        <begin position="151"/>
        <end position="174"/>
    </location>
</feature>
<dbReference type="GeneID" id="93255443"/>
<dbReference type="SUPFAM" id="SSF53850">
    <property type="entry name" value="Periplasmic binding protein-like II"/>
    <property type="match status" value="1"/>
</dbReference>
<evidence type="ECO:0000256" key="7">
    <source>
        <dbReference type="ARBA" id="ARBA00022692"/>
    </source>
</evidence>
<keyword evidence="9 13" id="KW-1133">Transmembrane helix</keyword>
<dbReference type="Pfam" id="PF00528">
    <property type="entry name" value="BPD_transp_1"/>
    <property type="match status" value="1"/>
</dbReference>
<dbReference type="PROSITE" id="PS50928">
    <property type="entry name" value="ABC_TM1"/>
    <property type="match status" value="1"/>
</dbReference>
<feature type="transmembrane region" description="Helical" evidence="13">
    <location>
        <begin position="23"/>
        <end position="46"/>
    </location>
</feature>
<reference evidence="15 16" key="1">
    <citation type="submission" date="2020-09" db="EMBL/GenBank/DDBJ databases">
        <title>Development of specific Francisella tularensis PCR assay based on in-depth characterization of family Francisellaceae.</title>
        <authorList>
            <person name="Ohrman C."/>
            <person name="Sahl J."/>
            <person name="Sjodin A."/>
            <person name="Uneklint I."/>
            <person name="Ballard R."/>
            <person name="Karlsson L."/>
            <person name="Mcdonough R."/>
            <person name="Sundell D."/>
            <person name="Soria K."/>
            <person name="Brindeflk B."/>
            <person name="Vallesi A."/>
            <person name="Ramirez-Paredes J.G."/>
            <person name="Colquhoun D."/>
            <person name="Myrtennas K."/>
            <person name="Birdsell D."/>
            <person name="Johansson A."/>
            <person name="Wagner D."/>
            <person name="Forsman M."/>
        </authorList>
    </citation>
    <scope>NUCLEOTIDE SEQUENCE [LARGE SCALE GENOMIC DNA]</scope>
    <source>
        <strain evidence="15 16">FSC1140</strain>
    </source>
</reference>
<evidence type="ECO:0000313" key="16">
    <source>
        <dbReference type="Proteomes" id="UP000701999"/>
    </source>
</evidence>
<feature type="transmembrane region" description="Helical" evidence="13">
    <location>
        <begin position="194"/>
        <end position="217"/>
    </location>
</feature>
<feature type="domain" description="ABC transmembrane type-1" evidence="14">
    <location>
        <begin position="19"/>
        <end position="213"/>
    </location>
</feature>
<dbReference type="Gene3D" id="1.10.3720.10">
    <property type="entry name" value="MetI-like"/>
    <property type="match status" value="1"/>
</dbReference>
<evidence type="ECO:0000256" key="9">
    <source>
        <dbReference type="ARBA" id="ARBA00022989"/>
    </source>
</evidence>
<gene>
    <name evidence="15" type="ORF">IB647_02715</name>
</gene>
<comment type="subcellular location">
    <subcellularLocation>
        <location evidence="2 13">Cell membrane</location>
        <topology evidence="2 13">Multi-pass membrane protein</topology>
    </subcellularLocation>
    <subcellularLocation>
        <location evidence="1">Membrane</location>
        <topology evidence="1">Lipid-anchor</topology>
    </subcellularLocation>
</comment>
<evidence type="ECO:0000256" key="3">
    <source>
        <dbReference type="ARBA" id="ARBA00007069"/>
    </source>
</evidence>
<evidence type="ECO:0000256" key="2">
    <source>
        <dbReference type="ARBA" id="ARBA00004651"/>
    </source>
</evidence>
<evidence type="ECO:0000256" key="11">
    <source>
        <dbReference type="ARBA" id="ARBA00023139"/>
    </source>
</evidence>
<dbReference type="CDD" id="cd13598">
    <property type="entry name" value="PBP2_lipoprotein_IlpA_like"/>
    <property type="match status" value="1"/>
</dbReference>
<dbReference type="SUPFAM" id="SSF161098">
    <property type="entry name" value="MetI-like"/>
    <property type="match status" value="1"/>
</dbReference>
<keyword evidence="5 13" id="KW-0813">Transport</keyword>
<evidence type="ECO:0000313" key="15">
    <source>
        <dbReference type="EMBL" id="MBK2064693.1"/>
    </source>
</evidence>
<evidence type="ECO:0000256" key="10">
    <source>
        <dbReference type="ARBA" id="ARBA00023136"/>
    </source>
</evidence>
<dbReference type="PANTHER" id="PTHR30429">
    <property type="entry name" value="D-METHIONINE-BINDING LIPOPROTEIN METQ"/>
    <property type="match status" value="1"/>
</dbReference>
<dbReference type="InterPro" id="IPR004872">
    <property type="entry name" value="Lipoprotein_NlpA"/>
</dbReference>
<evidence type="ECO:0000256" key="13">
    <source>
        <dbReference type="RuleBase" id="RU363032"/>
    </source>
</evidence>
<dbReference type="InterPro" id="IPR035906">
    <property type="entry name" value="MetI-like_sf"/>
</dbReference>
<dbReference type="FunFam" id="1.10.3720.10:FF:000002">
    <property type="entry name" value="D-methionine ABC transporter permease MetI"/>
    <property type="match status" value="1"/>
</dbReference>
<evidence type="ECO:0000259" key="14">
    <source>
        <dbReference type="PROSITE" id="PS50928"/>
    </source>
</evidence>
<dbReference type="EMBL" id="JACVKN010000061">
    <property type="protein sequence ID" value="MBK2064693.1"/>
    <property type="molecule type" value="Genomic_DNA"/>
</dbReference>
<dbReference type="RefSeq" id="WP_159184659.1">
    <property type="nucleotide sequence ID" value="NZ_JACVJL010000080.1"/>
</dbReference>
<proteinExistence type="inferred from homology"/>
<keyword evidence="10 13" id="KW-0472">Membrane</keyword>
<dbReference type="AlphaFoldDB" id="A0A9Q2KUL9"/>
<dbReference type="Pfam" id="PF03180">
    <property type="entry name" value="Lipoprotein_9"/>
    <property type="match status" value="1"/>
</dbReference>
<keyword evidence="8" id="KW-0732">Signal</keyword>
<keyword evidence="16" id="KW-1185">Reference proteome</keyword>
<feature type="transmembrane region" description="Helical" evidence="13">
    <location>
        <begin position="88"/>
        <end position="110"/>
    </location>
</feature>
<dbReference type="Gene3D" id="3.40.190.10">
    <property type="entry name" value="Periplasmic binding protein-like II"/>
    <property type="match status" value="2"/>
</dbReference>
<organism evidence="15 16">
    <name type="scientific">Francisella noatunensis</name>
    <dbReference type="NCBI Taxonomy" id="657445"/>
    <lineage>
        <taxon>Bacteria</taxon>
        <taxon>Pseudomonadati</taxon>
        <taxon>Pseudomonadota</taxon>
        <taxon>Gammaproteobacteria</taxon>
        <taxon>Thiotrichales</taxon>
        <taxon>Francisellaceae</taxon>
        <taxon>Francisella</taxon>
    </lineage>
</organism>
<evidence type="ECO:0000256" key="1">
    <source>
        <dbReference type="ARBA" id="ARBA00004635"/>
    </source>
</evidence>
<evidence type="ECO:0000256" key="4">
    <source>
        <dbReference type="ARBA" id="ARBA00008973"/>
    </source>
</evidence>
<protein>
    <submittedName>
        <fullName evidence="15">MetQ/NlpA family lipoprotein</fullName>
    </submittedName>
</protein>
<dbReference type="InterPro" id="IPR000515">
    <property type="entry name" value="MetI-like"/>
</dbReference>
<keyword evidence="12 15" id="KW-0449">Lipoprotein</keyword>
<evidence type="ECO:0000256" key="8">
    <source>
        <dbReference type="ARBA" id="ARBA00022729"/>
    </source>
</evidence>
<sequence>MQQQTIFSSHELSLIAQSTWETIFMVFIATLVAVIGGILLGILLYITQDSKNVAVKGFNKTFSIIINITRSIPYIILLILLYPLTRLIVGTTIGTTASIVPLAIAALPFYARLTESALREVDNGLIEAAKSMGATKRQIVFKVLLPESKNLLIDAATLTCISLIGFSAMAGIVGGGGLGDLTYFKGYNYGNYTLLLGGVIMLVILVQITQSFGNYLVTAKKLTSLWIITAILLGACSTQLYVNAAATTNTNEITVGYITSPPQDKIMQLSKKIAKEKYNLDVNLVTFGDYNIPNRALNDGELQANVFQHIPFLENQIKQFGYKLTYIGKTFLYSMGMFSKKYKNIQDIPNGATVAIPNDPTNQGRALMILQDAGLIKLKDGITWKATTDSIASNPKNLKIIALQADQIPNNLGDVDLGIVNNDYIPKAGLSLKDALFVEPKDSPFANVIAVKESQKDNPKLKEYVQAFNTDEVKQLAEKLYPNGAAIPPDQAEPYSVGLHNVG</sequence>
<keyword evidence="11" id="KW-0564">Palmitate</keyword>
<evidence type="ECO:0000256" key="12">
    <source>
        <dbReference type="ARBA" id="ARBA00023288"/>
    </source>
</evidence>
<keyword evidence="6" id="KW-1003">Cell membrane</keyword>
<feature type="transmembrane region" description="Helical" evidence="13">
    <location>
        <begin position="58"/>
        <end position="82"/>
    </location>
</feature>
<dbReference type="Proteomes" id="UP000701999">
    <property type="component" value="Unassembled WGS sequence"/>
</dbReference>
<dbReference type="GO" id="GO:0005886">
    <property type="term" value="C:plasma membrane"/>
    <property type="evidence" value="ECO:0007669"/>
    <property type="project" value="UniProtKB-SubCell"/>
</dbReference>
<comment type="similarity">
    <text evidence="4">Belongs to the NlpA lipoprotein family.</text>
</comment>
<name>A0A9Q2KUL9_9GAMM</name>
<feature type="transmembrane region" description="Helical" evidence="13">
    <location>
        <begin position="224"/>
        <end position="242"/>
    </location>
</feature>
<dbReference type="CDD" id="cd06261">
    <property type="entry name" value="TM_PBP2"/>
    <property type="match status" value="1"/>
</dbReference>
<keyword evidence="7 13" id="KW-0812">Transmembrane</keyword>
<evidence type="ECO:0000256" key="5">
    <source>
        <dbReference type="ARBA" id="ARBA00022448"/>
    </source>
</evidence>
<comment type="caution">
    <text evidence="15">The sequence shown here is derived from an EMBL/GenBank/DDBJ whole genome shotgun (WGS) entry which is preliminary data.</text>
</comment>
<dbReference type="PANTHER" id="PTHR30429:SF1">
    <property type="entry name" value="D-METHIONINE-BINDING LIPOPROTEIN METQ-RELATED"/>
    <property type="match status" value="1"/>
</dbReference>
<dbReference type="NCBIfam" id="TIGR00363">
    <property type="entry name" value="MetQ/NlpA family lipoprotein"/>
    <property type="match status" value="1"/>
</dbReference>
<evidence type="ECO:0000256" key="6">
    <source>
        <dbReference type="ARBA" id="ARBA00022475"/>
    </source>
</evidence>
<comment type="similarity">
    <text evidence="3">Belongs to the binding-protein-dependent transport system permease family. CysTW subfamily.</text>
</comment>
<accession>A0A9Q2KUL9</accession>